<evidence type="ECO:0000313" key="9">
    <source>
        <dbReference type="Proteomes" id="UP000255091"/>
    </source>
</evidence>
<sequence length="101" mass="12089">MEISNDILEKLKNRLHILDEESDENLIEMIVSSIVKLKNTCGEFDINSNEQARELVFERVRYIYNDVLEHFERNFAREITDLQMRLFFESSEENEETKSDV</sequence>
<proteinExistence type="predicted"/>
<dbReference type="PATRIC" id="fig|1280.3371.peg.1291"/>
<evidence type="ECO:0000313" key="11">
    <source>
        <dbReference type="Proteomes" id="UP000434412"/>
    </source>
</evidence>
<dbReference type="Proteomes" id="UP000238775">
    <property type="component" value="Unassembled WGS sequence"/>
</dbReference>
<dbReference type="EMBL" id="PGWZ01000286">
    <property type="protein sequence ID" value="PPJ76407.1"/>
    <property type="molecule type" value="Genomic_DNA"/>
</dbReference>
<dbReference type="Proteomes" id="UP000434412">
    <property type="component" value="Unassembled WGS sequence"/>
</dbReference>
<feature type="coiled-coil region" evidence="1">
    <location>
        <begin position="1"/>
        <end position="28"/>
    </location>
</feature>
<reference evidence="6 9" key="3">
    <citation type="submission" date="2018-06" db="EMBL/GenBank/DDBJ databases">
        <authorList>
            <consortium name="Pathogen Informatics"/>
            <person name="Doyle S."/>
        </authorList>
    </citation>
    <scope>NUCLEOTIDE SEQUENCE [LARGE SCALE GENOMIC DNA]</scope>
    <source>
        <strain evidence="6 9">NCTC6133</strain>
    </source>
</reference>
<organism evidence="2 7">
    <name type="scientific">Staphylococcus aureus</name>
    <dbReference type="NCBI Taxonomy" id="1280"/>
    <lineage>
        <taxon>Bacteria</taxon>
        <taxon>Bacillati</taxon>
        <taxon>Bacillota</taxon>
        <taxon>Bacilli</taxon>
        <taxon>Bacillales</taxon>
        <taxon>Staphylococcaceae</taxon>
        <taxon>Staphylococcus</taxon>
    </lineage>
</organism>
<evidence type="ECO:0000256" key="1">
    <source>
        <dbReference type="SAM" id="Coils"/>
    </source>
</evidence>
<dbReference type="Proteomes" id="UP000255091">
    <property type="component" value="Unassembled WGS sequence"/>
</dbReference>
<gene>
    <name evidence="2" type="ORF">BN1321_450021</name>
    <name evidence="5" type="ORF">CV021_02310</name>
    <name evidence="3" type="ORF">GO793_10985</name>
    <name evidence="4" type="ORF">GO941_05135</name>
    <name evidence="6" type="ORF">NCTC6133_01645</name>
</gene>
<protein>
    <submittedName>
        <fullName evidence="6">Bacteriophage</fullName>
    </submittedName>
</protein>
<dbReference type="AlphaFoldDB" id="A0A0S2J647"/>
<evidence type="ECO:0000313" key="10">
    <source>
        <dbReference type="Proteomes" id="UP000433366"/>
    </source>
</evidence>
<dbReference type="RefSeq" id="WP_000406284.1">
    <property type="nucleotide sequence ID" value="NZ_BAABSP010000004.1"/>
</dbReference>
<reference evidence="2 7" key="1">
    <citation type="submission" date="2015-04" db="EMBL/GenBank/DDBJ databases">
        <authorList>
            <person name="Syromyatnikov M.Y."/>
            <person name="Popov V.N."/>
        </authorList>
    </citation>
    <scope>NUCLEOTIDE SEQUENCE [LARGE SCALE GENOMIC DNA]</scope>
    <source>
        <strain evidence="2 7">AH1</strain>
    </source>
</reference>
<reference evidence="5 8" key="2">
    <citation type="submission" date="2017-11" db="EMBL/GenBank/DDBJ databases">
        <authorList>
            <person name="Founou R.C."/>
            <person name="Founou L."/>
            <person name="Allam M."/>
            <person name="Ismail A."/>
            <person name="Essack S.Y."/>
        </authorList>
    </citation>
    <scope>NUCLEOTIDE SEQUENCE [LARGE SCALE GENOMIC DNA]</scope>
    <source>
        <strain evidence="5 8">G703N2B1</strain>
    </source>
</reference>
<evidence type="ECO:0000313" key="8">
    <source>
        <dbReference type="Proteomes" id="UP000238775"/>
    </source>
</evidence>
<dbReference type="Proteomes" id="UP000433366">
    <property type="component" value="Unassembled WGS sequence"/>
</dbReference>
<reference evidence="10 11" key="4">
    <citation type="submission" date="2019-11" db="EMBL/GenBank/DDBJ databases">
        <title>Implementation of targeted gown and glove precautions to prevent Staphylococcus aureus acquisition in community-based nursing homes.</title>
        <authorList>
            <person name="Stine O.C."/>
        </authorList>
    </citation>
    <scope>NUCLEOTIDE SEQUENCE [LARGE SCALE GENOMIC DNA]</scope>
    <source>
        <strain evidence="4 11">S_2023.LVRQ.AN</strain>
        <strain evidence="3 10">S_4031.LGMP.AI</strain>
    </source>
</reference>
<evidence type="ECO:0000313" key="3">
    <source>
        <dbReference type="EMBL" id="MVI56374.1"/>
    </source>
</evidence>
<keyword evidence="1" id="KW-0175">Coiled coil</keyword>
<dbReference type="EMBL" id="WPRH01000593">
    <property type="protein sequence ID" value="MVI56374.1"/>
    <property type="molecule type" value="Genomic_DNA"/>
</dbReference>
<dbReference type="EMBL" id="CVOQ01000040">
    <property type="protein sequence ID" value="CRI20729.1"/>
    <property type="molecule type" value="Genomic_DNA"/>
</dbReference>
<dbReference type="EMBL" id="WPVZ01000332">
    <property type="protein sequence ID" value="MVL44873.1"/>
    <property type="molecule type" value="Genomic_DNA"/>
</dbReference>
<evidence type="ECO:0000313" key="2">
    <source>
        <dbReference type="EMBL" id="CRI20729.1"/>
    </source>
</evidence>
<dbReference type="Proteomes" id="UP000039437">
    <property type="component" value="Unassembled WGS sequence"/>
</dbReference>
<accession>A0A0S2J647</accession>
<evidence type="ECO:0000313" key="5">
    <source>
        <dbReference type="EMBL" id="PPJ76407.1"/>
    </source>
</evidence>
<evidence type="ECO:0000313" key="7">
    <source>
        <dbReference type="Proteomes" id="UP000039437"/>
    </source>
</evidence>
<evidence type="ECO:0000313" key="4">
    <source>
        <dbReference type="EMBL" id="MVL44873.1"/>
    </source>
</evidence>
<evidence type="ECO:0000313" key="6">
    <source>
        <dbReference type="EMBL" id="SUK44546.1"/>
    </source>
</evidence>
<dbReference type="EMBL" id="UHAP01000001">
    <property type="protein sequence ID" value="SUK44546.1"/>
    <property type="molecule type" value="Genomic_DNA"/>
</dbReference>
<name>A0A0S2J647_STAAU</name>